<dbReference type="RefSeq" id="XP_037163506.1">
    <property type="nucleotide sequence ID" value="XM_037309427.1"/>
</dbReference>
<evidence type="ECO:0000313" key="2">
    <source>
        <dbReference type="Proteomes" id="UP000578531"/>
    </source>
</evidence>
<organism evidence="1 2">
    <name type="scientific">Letharia columbiana</name>
    <dbReference type="NCBI Taxonomy" id="112416"/>
    <lineage>
        <taxon>Eukaryota</taxon>
        <taxon>Fungi</taxon>
        <taxon>Dikarya</taxon>
        <taxon>Ascomycota</taxon>
        <taxon>Pezizomycotina</taxon>
        <taxon>Lecanoromycetes</taxon>
        <taxon>OSLEUM clade</taxon>
        <taxon>Lecanoromycetidae</taxon>
        <taxon>Lecanorales</taxon>
        <taxon>Lecanorineae</taxon>
        <taxon>Parmeliaceae</taxon>
        <taxon>Letharia</taxon>
    </lineage>
</organism>
<proteinExistence type="predicted"/>
<gene>
    <name evidence="1" type="ORF">HO173_007524</name>
</gene>
<dbReference type="AlphaFoldDB" id="A0A8H6L3H6"/>
<protein>
    <submittedName>
        <fullName evidence="1">Uncharacterized protein</fullName>
    </submittedName>
</protein>
<keyword evidence="2" id="KW-1185">Reference proteome</keyword>
<sequence>MIDPIDLSKAIGIVVPQHEIEEARQDNAPTNGENGRGSVSADFISHWSSSPSLGYCRAKSETVFIITEPVFRGRGPDTLVQKLHGFTLVLYGRWADEEMRRSKRGRNIASFKACSALLFRFNSRIPSIRLVYPGLASATGIRASLSSEILHLLAVLQHTPFP</sequence>
<dbReference type="GeneID" id="59289180"/>
<comment type="caution">
    <text evidence="1">The sequence shown here is derived from an EMBL/GenBank/DDBJ whole genome shotgun (WGS) entry which is preliminary data.</text>
</comment>
<accession>A0A8H6L3H6</accession>
<dbReference type="EMBL" id="JACCJC010000032">
    <property type="protein sequence ID" value="KAF6234105.1"/>
    <property type="molecule type" value="Genomic_DNA"/>
</dbReference>
<evidence type="ECO:0000313" key="1">
    <source>
        <dbReference type="EMBL" id="KAF6234105.1"/>
    </source>
</evidence>
<name>A0A8H6L3H6_9LECA</name>
<dbReference type="Proteomes" id="UP000578531">
    <property type="component" value="Unassembled WGS sequence"/>
</dbReference>
<reference evidence="1 2" key="1">
    <citation type="journal article" date="2020" name="Genomics">
        <title>Complete, high-quality genomes from long-read metagenomic sequencing of two wolf lichen thalli reveals enigmatic genome architecture.</title>
        <authorList>
            <person name="McKenzie S.K."/>
            <person name="Walston R.F."/>
            <person name="Allen J.L."/>
        </authorList>
    </citation>
    <scope>NUCLEOTIDE SEQUENCE [LARGE SCALE GENOMIC DNA]</scope>
    <source>
        <strain evidence="1">WasteWater2</strain>
    </source>
</reference>